<dbReference type="SUPFAM" id="SSF54506">
    <property type="entry name" value="Diaminopimelate epimerase-like"/>
    <property type="match status" value="1"/>
</dbReference>
<dbReference type="InterPro" id="IPR003719">
    <property type="entry name" value="Phenazine_PhzF-like"/>
</dbReference>
<dbReference type="Pfam" id="PF02567">
    <property type="entry name" value="PhzC-PhzF"/>
    <property type="match status" value="1"/>
</dbReference>
<name>A0ABW5T3P1_9BACI</name>
<evidence type="ECO:0000313" key="1">
    <source>
        <dbReference type="EMBL" id="MFD2706660.1"/>
    </source>
</evidence>
<comment type="caution">
    <text evidence="1">The sequence shown here is derived from an EMBL/GenBank/DDBJ whole genome shotgun (WGS) entry which is preliminary data.</text>
</comment>
<dbReference type="NCBIfam" id="TIGR00654">
    <property type="entry name" value="PhzF_family"/>
    <property type="match status" value="1"/>
</dbReference>
<dbReference type="PIRSF" id="PIRSF016184">
    <property type="entry name" value="PhzC_PhzF"/>
    <property type="match status" value="1"/>
</dbReference>
<gene>
    <name evidence="1" type="ORF">ACFSUB_14435</name>
</gene>
<reference evidence="2" key="1">
    <citation type="journal article" date="2019" name="Int. J. Syst. Evol. Microbiol.">
        <title>The Global Catalogue of Microorganisms (GCM) 10K type strain sequencing project: providing services to taxonomists for standard genome sequencing and annotation.</title>
        <authorList>
            <consortium name="The Broad Institute Genomics Platform"/>
            <consortium name="The Broad Institute Genome Sequencing Center for Infectious Disease"/>
            <person name="Wu L."/>
            <person name="Ma J."/>
        </authorList>
    </citation>
    <scope>NUCLEOTIDE SEQUENCE [LARGE SCALE GENOMIC DNA]</scope>
    <source>
        <strain evidence="2">KCTC 33792</strain>
    </source>
</reference>
<dbReference type="RefSeq" id="WP_380713964.1">
    <property type="nucleotide sequence ID" value="NZ_JBHUML010000005.1"/>
</dbReference>
<accession>A0ABW5T3P1</accession>
<dbReference type="Proteomes" id="UP001597520">
    <property type="component" value="Unassembled WGS sequence"/>
</dbReference>
<sequence>MHFHIVDVFAEDKYQGNQLAVFQSDVDISQEEMQQIAKEMNFSETTFIMSGRRGNGGYDVKIFTPDAEIPFAGHPSLGTAYVIRRFIEDHYTDQVLLNLNVGQVPVVFEGERGWMTQNEPAFHDVLDAARLADTLHISQADIEAGYPVQPVSTGLPSIIVPLATRDAVDRCRVEHRLYDEILDEIGDANLLVFAPEPVHADNDLYVRVFMFTSGHLEDPATGSANGNLAAWLLQHSYFKNTSLNYKVEQGLPVGRPSLLHVAAEKESSFSIQVGGHVFVTAEGTWNL</sequence>
<organism evidence="1 2">
    <name type="scientific">Salibacterium lacus</name>
    <dbReference type="NCBI Taxonomy" id="1898109"/>
    <lineage>
        <taxon>Bacteria</taxon>
        <taxon>Bacillati</taxon>
        <taxon>Bacillota</taxon>
        <taxon>Bacilli</taxon>
        <taxon>Bacillales</taxon>
        <taxon>Bacillaceae</taxon>
    </lineage>
</organism>
<dbReference type="Gene3D" id="3.10.310.10">
    <property type="entry name" value="Diaminopimelate Epimerase, Chain A, domain 1"/>
    <property type="match status" value="2"/>
</dbReference>
<dbReference type="EMBL" id="JBHUML010000005">
    <property type="protein sequence ID" value="MFD2706660.1"/>
    <property type="molecule type" value="Genomic_DNA"/>
</dbReference>
<proteinExistence type="predicted"/>
<evidence type="ECO:0000313" key="2">
    <source>
        <dbReference type="Proteomes" id="UP001597520"/>
    </source>
</evidence>
<dbReference type="PANTHER" id="PTHR13774:SF32">
    <property type="entry name" value="ANTISENSE-ENHANCING SEQUENCE 1"/>
    <property type="match status" value="1"/>
</dbReference>
<protein>
    <submittedName>
        <fullName evidence="1">PhzF family phenazine biosynthesis protein</fullName>
    </submittedName>
</protein>
<dbReference type="PANTHER" id="PTHR13774">
    <property type="entry name" value="PHENAZINE BIOSYNTHESIS PROTEIN"/>
    <property type="match status" value="1"/>
</dbReference>
<keyword evidence="2" id="KW-1185">Reference proteome</keyword>